<dbReference type="PANTHER" id="PTHR10696:SF56">
    <property type="entry name" value="TAUD_TFDA-LIKE DOMAIN-CONTAINING PROTEIN"/>
    <property type="match status" value="1"/>
</dbReference>
<keyword evidence="4" id="KW-0045">Antibiotic biosynthesis</keyword>
<keyword evidence="2" id="KW-0560">Oxidoreductase</keyword>
<reference evidence="6 7" key="1">
    <citation type="submission" date="2018-07" db="EMBL/GenBank/DDBJ databases">
        <title>Genomic Encyclopedia of Type Strains, Phase IV (KMG-IV): sequencing the most valuable type-strain genomes for metagenomic binning, comparative biology and taxonomic classification.</title>
        <authorList>
            <person name="Goeker M."/>
        </authorList>
    </citation>
    <scope>NUCLEOTIDE SEQUENCE [LARGE SCALE GENOMIC DNA]</scope>
    <source>
        <strain evidence="6 7">DSM 44290</strain>
    </source>
</reference>
<evidence type="ECO:0000256" key="1">
    <source>
        <dbReference type="ARBA" id="ARBA00001954"/>
    </source>
</evidence>
<dbReference type="InterPro" id="IPR003819">
    <property type="entry name" value="TauD/TfdA-like"/>
</dbReference>
<gene>
    <name evidence="6" type="ORF">DFR76_102528</name>
</gene>
<sequence length="312" mass="35253">MIPTPPIDVTGLDPITARVENNGPTAALVCALGDDVDDPLAWLRAHREHIDAALHGYGAVLLRGLPPEMSLFEEVVTLIGGRTEIGVNIDTSTEYRPDERIPMHNEDSHAASWPRLLFFMCETPAEWGGYTPIADSRSVFQSLPQDLLERFAHGVRYTRTYRDDLGLGWREAFQTDSRAKVERYCREHGMAFSWDGPRLLTSTTRPAWRDEPRSGARVWFNQANLFHLAALGDEVREALLEAFPERYLARNAHFGNGTPIPPEDLLRVEQTYDDCALTLPWHRGDLLIIVNMLMAHGRTPYRGARRIWVATA</sequence>
<name>A0A370IBP0_9NOCA</name>
<protein>
    <submittedName>
        <fullName evidence="6">TfdA family taurine catabolism dioxygenase TauD</fullName>
    </submittedName>
</protein>
<evidence type="ECO:0000313" key="7">
    <source>
        <dbReference type="Proteomes" id="UP000254869"/>
    </source>
</evidence>
<accession>A0A370IBP0</accession>
<dbReference type="Proteomes" id="UP000254869">
    <property type="component" value="Unassembled WGS sequence"/>
</dbReference>
<dbReference type="Pfam" id="PF02668">
    <property type="entry name" value="TauD"/>
    <property type="match status" value="1"/>
</dbReference>
<dbReference type="GO" id="GO:0017000">
    <property type="term" value="P:antibiotic biosynthetic process"/>
    <property type="evidence" value="ECO:0007669"/>
    <property type="project" value="UniProtKB-KW"/>
</dbReference>
<organism evidence="6 7">
    <name type="scientific">Nocardia pseudobrasiliensis</name>
    <dbReference type="NCBI Taxonomy" id="45979"/>
    <lineage>
        <taxon>Bacteria</taxon>
        <taxon>Bacillati</taxon>
        <taxon>Actinomycetota</taxon>
        <taxon>Actinomycetes</taxon>
        <taxon>Mycobacteriales</taxon>
        <taxon>Nocardiaceae</taxon>
        <taxon>Nocardia</taxon>
    </lineage>
</organism>
<dbReference type="InterPro" id="IPR042098">
    <property type="entry name" value="TauD-like_sf"/>
</dbReference>
<dbReference type="EMBL" id="QQBC01000002">
    <property type="protein sequence ID" value="RDI68127.1"/>
    <property type="molecule type" value="Genomic_DNA"/>
</dbReference>
<dbReference type="InterPro" id="IPR050411">
    <property type="entry name" value="AlphaKG_dependent_hydroxylases"/>
</dbReference>
<keyword evidence="6" id="KW-0223">Dioxygenase</keyword>
<dbReference type="Gene3D" id="3.60.130.10">
    <property type="entry name" value="Clavaminate synthase-like"/>
    <property type="match status" value="1"/>
</dbReference>
<evidence type="ECO:0000256" key="3">
    <source>
        <dbReference type="ARBA" id="ARBA00023004"/>
    </source>
</evidence>
<evidence type="ECO:0000259" key="5">
    <source>
        <dbReference type="Pfam" id="PF02668"/>
    </source>
</evidence>
<proteinExistence type="predicted"/>
<dbReference type="SUPFAM" id="SSF51197">
    <property type="entry name" value="Clavaminate synthase-like"/>
    <property type="match status" value="1"/>
</dbReference>
<comment type="caution">
    <text evidence="6">The sequence shown here is derived from an EMBL/GenBank/DDBJ whole genome shotgun (WGS) entry which is preliminary data.</text>
</comment>
<dbReference type="STRING" id="1210086.GCA_001613105_01104"/>
<comment type="cofactor">
    <cofactor evidence="1">
        <name>Fe(2+)</name>
        <dbReference type="ChEBI" id="CHEBI:29033"/>
    </cofactor>
</comment>
<evidence type="ECO:0000256" key="2">
    <source>
        <dbReference type="ARBA" id="ARBA00023002"/>
    </source>
</evidence>
<evidence type="ECO:0000313" key="6">
    <source>
        <dbReference type="EMBL" id="RDI68127.1"/>
    </source>
</evidence>
<evidence type="ECO:0000256" key="4">
    <source>
        <dbReference type="ARBA" id="ARBA00023194"/>
    </source>
</evidence>
<keyword evidence="3" id="KW-0408">Iron</keyword>
<dbReference type="AlphaFoldDB" id="A0A370IBP0"/>
<dbReference type="GO" id="GO:0051213">
    <property type="term" value="F:dioxygenase activity"/>
    <property type="evidence" value="ECO:0007669"/>
    <property type="project" value="UniProtKB-KW"/>
</dbReference>
<dbReference type="PANTHER" id="PTHR10696">
    <property type="entry name" value="GAMMA-BUTYROBETAINE HYDROXYLASE-RELATED"/>
    <property type="match status" value="1"/>
</dbReference>
<keyword evidence="7" id="KW-1185">Reference proteome</keyword>
<feature type="domain" description="TauD/TfdA-like" evidence="5">
    <location>
        <begin position="30"/>
        <end position="309"/>
    </location>
</feature>
<dbReference type="RefSeq" id="WP_067992759.1">
    <property type="nucleotide sequence ID" value="NZ_QQBC01000002.1"/>
</dbReference>